<dbReference type="Proteomes" id="UP000593567">
    <property type="component" value="Unassembled WGS sequence"/>
</dbReference>
<evidence type="ECO:0000313" key="1">
    <source>
        <dbReference type="EMBL" id="KAF6019278.1"/>
    </source>
</evidence>
<sequence>MYFATHYQYPFLPNNQNTALATCNREPLYSQLLTPSPKIIVLKIIDKPKIFFIKNLKPNLEISKLLKVCIHMVLLAVWTRHCKVEKFMNKLKVNLI</sequence>
<name>A0A7J7J1G6_BUGNE</name>
<dbReference type="EMBL" id="VXIV02003244">
    <property type="protein sequence ID" value="KAF6019278.1"/>
    <property type="molecule type" value="Genomic_DNA"/>
</dbReference>
<gene>
    <name evidence="1" type="ORF">EB796_022423</name>
</gene>
<comment type="caution">
    <text evidence="1">The sequence shown here is derived from an EMBL/GenBank/DDBJ whole genome shotgun (WGS) entry which is preliminary data.</text>
</comment>
<reference evidence="1" key="1">
    <citation type="submission" date="2020-06" db="EMBL/GenBank/DDBJ databases">
        <title>Draft genome of Bugula neritina, a colonial animal packing powerful symbionts and potential medicines.</title>
        <authorList>
            <person name="Rayko M."/>
        </authorList>
    </citation>
    <scope>NUCLEOTIDE SEQUENCE [LARGE SCALE GENOMIC DNA]</scope>
    <source>
        <strain evidence="1">Kwan_BN1</strain>
    </source>
</reference>
<proteinExistence type="predicted"/>
<evidence type="ECO:0000313" key="2">
    <source>
        <dbReference type="Proteomes" id="UP000593567"/>
    </source>
</evidence>
<organism evidence="1 2">
    <name type="scientific">Bugula neritina</name>
    <name type="common">Brown bryozoan</name>
    <name type="synonym">Sertularia neritina</name>
    <dbReference type="NCBI Taxonomy" id="10212"/>
    <lineage>
        <taxon>Eukaryota</taxon>
        <taxon>Metazoa</taxon>
        <taxon>Spiralia</taxon>
        <taxon>Lophotrochozoa</taxon>
        <taxon>Bryozoa</taxon>
        <taxon>Gymnolaemata</taxon>
        <taxon>Cheilostomatida</taxon>
        <taxon>Flustrina</taxon>
        <taxon>Buguloidea</taxon>
        <taxon>Bugulidae</taxon>
        <taxon>Bugula</taxon>
    </lineage>
</organism>
<accession>A0A7J7J1G6</accession>
<keyword evidence="2" id="KW-1185">Reference proteome</keyword>
<dbReference type="AlphaFoldDB" id="A0A7J7J1G6"/>
<protein>
    <submittedName>
        <fullName evidence="1">Uncharacterized protein</fullName>
    </submittedName>
</protein>